<feature type="transmembrane region" description="Helical" evidence="2">
    <location>
        <begin position="92"/>
        <end position="116"/>
    </location>
</feature>
<protein>
    <recommendedName>
        <fullName evidence="5">Integral membrane protein</fullName>
    </recommendedName>
</protein>
<evidence type="ECO:0000313" key="4">
    <source>
        <dbReference type="Proteomes" id="UP000696413"/>
    </source>
</evidence>
<feature type="region of interest" description="Disordered" evidence="1">
    <location>
        <begin position="277"/>
        <end position="327"/>
    </location>
</feature>
<comment type="caution">
    <text evidence="3">The sequence shown here is derived from an EMBL/GenBank/DDBJ whole genome shotgun (WGS) entry which is preliminary data.</text>
</comment>
<keyword evidence="2" id="KW-1133">Transmembrane helix</keyword>
<feature type="transmembrane region" description="Helical" evidence="2">
    <location>
        <begin position="163"/>
        <end position="184"/>
    </location>
</feature>
<feature type="transmembrane region" description="Helical" evidence="2">
    <location>
        <begin position="131"/>
        <end position="151"/>
    </location>
</feature>
<keyword evidence="4" id="KW-1185">Reference proteome</keyword>
<evidence type="ECO:0000313" key="3">
    <source>
        <dbReference type="EMBL" id="MBU8823949.1"/>
    </source>
</evidence>
<feature type="transmembrane region" description="Helical" evidence="2">
    <location>
        <begin position="63"/>
        <end position="85"/>
    </location>
</feature>
<reference evidence="3 4" key="1">
    <citation type="submission" date="2021-05" db="EMBL/GenBank/DDBJ databases">
        <title>Draft Genome Sequences of Clinical Respiratory Isolates of Mycobacterium goodii Recovered in Ireland.</title>
        <authorList>
            <person name="Flanagan P.R."/>
            <person name="Mok S."/>
            <person name="Roycroft E."/>
            <person name="Rogers T.R."/>
            <person name="Fitzgibbon M."/>
        </authorList>
    </citation>
    <scope>NUCLEOTIDE SEQUENCE [LARGE SCALE GENOMIC DNA]</scope>
    <source>
        <strain evidence="3 4">14IE55</strain>
    </source>
</reference>
<sequence>MQATVHLEFVTRDRLPLVCCLLAFILTFFVTRTVVRYIRNHADSDQPRKWWQPHNIAHGTVHIHHVVIGVVLVMVSGVTMVTLAVNGGVAEFTVAATMFGIGAALVLDEFALILHLSDVYWSEDGRTSVDAVFAAVAVAGLLIMGFNPLSFFDVGIWREDPSWLIRTAVVLLAVVTLLLAVVVLLKGKVWTGLVGMFITPLLFIGAIRLSRPHAPWARWRYTKRPRKMHRALERERWLRRPVVQAKLWLQDAITGMPKFPDDAAVDEQLDREIHAAPAPGAAIEAKTEPDIDADVEAGMAKTERTRRTGSCGTSTTPSSSTTDARSS</sequence>
<evidence type="ECO:0000256" key="2">
    <source>
        <dbReference type="SAM" id="Phobius"/>
    </source>
</evidence>
<evidence type="ECO:0008006" key="5">
    <source>
        <dbReference type="Google" id="ProtNLM"/>
    </source>
</evidence>
<dbReference type="EMBL" id="JAHBOM010000009">
    <property type="protein sequence ID" value="MBU8823949.1"/>
    <property type="molecule type" value="Genomic_DNA"/>
</dbReference>
<proteinExistence type="predicted"/>
<feature type="transmembrane region" description="Helical" evidence="2">
    <location>
        <begin position="15"/>
        <end position="35"/>
    </location>
</feature>
<keyword evidence="2" id="KW-0812">Transmembrane</keyword>
<organism evidence="3 4">
    <name type="scientific">Mycolicibacterium goodii</name>
    <name type="common">Mycobacterium goodii</name>
    <dbReference type="NCBI Taxonomy" id="134601"/>
    <lineage>
        <taxon>Bacteria</taxon>
        <taxon>Bacillati</taxon>
        <taxon>Actinomycetota</taxon>
        <taxon>Actinomycetes</taxon>
        <taxon>Mycobacteriales</taxon>
        <taxon>Mycobacteriaceae</taxon>
        <taxon>Mycolicibacterium</taxon>
    </lineage>
</organism>
<gene>
    <name evidence="3" type="ORF">KL859_13835</name>
</gene>
<dbReference type="RefSeq" id="WP_073681296.1">
    <property type="nucleotide sequence ID" value="NZ_CP092364.2"/>
</dbReference>
<accession>A0ABS6HMR6</accession>
<keyword evidence="2" id="KW-0472">Membrane</keyword>
<evidence type="ECO:0000256" key="1">
    <source>
        <dbReference type="SAM" id="MobiDB-lite"/>
    </source>
</evidence>
<name>A0ABS6HMR6_MYCGD</name>
<dbReference type="Proteomes" id="UP000696413">
    <property type="component" value="Unassembled WGS sequence"/>
</dbReference>
<feature type="transmembrane region" description="Helical" evidence="2">
    <location>
        <begin position="190"/>
        <end position="210"/>
    </location>
</feature>
<feature type="compositionally biased region" description="Low complexity" evidence="1">
    <location>
        <begin position="308"/>
        <end position="327"/>
    </location>
</feature>